<dbReference type="Proteomes" id="UP000326757">
    <property type="component" value="Unassembled WGS sequence"/>
</dbReference>
<evidence type="ECO:0000313" key="4">
    <source>
        <dbReference type="Proteomes" id="UP000326757"/>
    </source>
</evidence>
<accession>A0A5N6K267</accession>
<evidence type="ECO:0000313" key="3">
    <source>
        <dbReference type="EMBL" id="KAB8296256.1"/>
    </source>
</evidence>
<comment type="caution">
    <text evidence="3">The sequence shown here is derived from an EMBL/GenBank/DDBJ whole genome shotgun (WGS) entry which is preliminary data.</text>
</comment>
<dbReference type="PANTHER" id="PTHR35910:SF1">
    <property type="entry name" value="2EXR DOMAIN-CONTAINING PROTEIN"/>
    <property type="match status" value="1"/>
</dbReference>
<organism evidence="3 4">
    <name type="scientific">Monilinia laxa</name>
    <name type="common">Brown rot fungus</name>
    <name type="synonym">Sclerotinia laxa</name>
    <dbReference type="NCBI Taxonomy" id="61186"/>
    <lineage>
        <taxon>Eukaryota</taxon>
        <taxon>Fungi</taxon>
        <taxon>Dikarya</taxon>
        <taxon>Ascomycota</taxon>
        <taxon>Pezizomycotina</taxon>
        <taxon>Leotiomycetes</taxon>
        <taxon>Helotiales</taxon>
        <taxon>Sclerotiniaceae</taxon>
        <taxon>Monilinia</taxon>
    </lineage>
</organism>
<dbReference type="AlphaFoldDB" id="A0A5N6K267"/>
<dbReference type="InterPro" id="IPR045518">
    <property type="entry name" value="2EXR"/>
</dbReference>
<name>A0A5N6K267_MONLA</name>
<reference evidence="3 4" key="1">
    <citation type="submission" date="2019-06" db="EMBL/GenBank/DDBJ databases">
        <title>Genome Sequence of the Brown Rot Fungal Pathogen Monilinia laxa.</title>
        <authorList>
            <person name="De Miccolis Angelini R.M."/>
            <person name="Landi L."/>
            <person name="Abate D."/>
            <person name="Pollastro S."/>
            <person name="Romanazzi G."/>
            <person name="Faretra F."/>
        </authorList>
    </citation>
    <scope>NUCLEOTIDE SEQUENCE [LARGE SCALE GENOMIC DNA]</scope>
    <source>
        <strain evidence="3 4">Mlax316</strain>
    </source>
</reference>
<feature type="compositionally biased region" description="Polar residues" evidence="1">
    <location>
        <begin position="186"/>
        <end position="196"/>
    </location>
</feature>
<dbReference type="PANTHER" id="PTHR35910">
    <property type="entry name" value="2EXR DOMAIN-CONTAINING PROTEIN"/>
    <property type="match status" value="1"/>
</dbReference>
<dbReference type="EMBL" id="VIGI01000009">
    <property type="protein sequence ID" value="KAB8296256.1"/>
    <property type="molecule type" value="Genomic_DNA"/>
</dbReference>
<evidence type="ECO:0000259" key="2">
    <source>
        <dbReference type="Pfam" id="PF20150"/>
    </source>
</evidence>
<protein>
    <recommendedName>
        <fullName evidence="2">2EXR domain-containing protein</fullName>
    </recommendedName>
</protein>
<gene>
    <name evidence="3" type="ORF">EYC80_009030</name>
</gene>
<evidence type="ECO:0000256" key="1">
    <source>
        <dbReference type="SAM" id="MobiDB-lite"/>
    </source>
</evidence>
<dbReference type="Pfam" id="PF20150">
    <property type="entry name" value="2EXR"/>
    <property type="match status" value="1"/>
</dbReference>
<keyword evidence="4" id="KW-1185">Reference proteome</keyword>
<sequence>MAPLDTFTLFTRLPLELQDQIWDCTLPGPRIMRIDYSPILPNGKYTTSKTPDLYHTYPRSYGKQLPIALCVNQVSRTYALSQLTARFHCYWNLKIDIPYIPVKRYQKSAARYILSHLAESRLLDGFRHLAVDIEILNGSLSSPDAVESIRMCPDLTNLYLAYPLTGTWEDSKGPDDSKAWSLEPPSESTVGSVSRKATMTKIPEDDLGYLKDDDRVALESSPGRTSKLNIDITIWMAMMEFYQP</sequence>
<dbReference type="OrthoDB" id="4737394at2759"/>
<proteinExistence type="predicted"/>
<feature type="domain" description="2EXR" evidence="2">
    <location>
        <begin position="7"/>
        <end position="96"/>
    </location>
</feature>
<feature type="region of interest" description="Disordered" evidence="1">
    <location>
        <begin position="175"/>
        <end position="196"/>
    </location>
</feature>